<evidence type="ECO:0000256" key="5">
    <source>
        <dbReference type="ARBA" id="ARBA00022490"/>
    </source>
</evidence>
<dbReference type="OrthoDB" id="422574at2759"/>
<dbReference type="Pfam" id="PF00043">
    <property type="entry name" value="GST_C"/>
    <property type="match status" value="1"/>
</dbReference>
<keyword evidence="5" id="KW-0963">Cytoplasm</keyword>
<dbReference type="InterPro" id="IPR040075">
    <property type="entry name" value="GST_N_Theta"/>
</dbReference>
<comment type="subcellular location">
    <subcellularLocation>
        <location evidence="1">Cytoplasm</location>
    </subcellularLocation>
</comment>
<dbReference type="PANTHER" id="PTHR43917">
    <property type="match status" value="1"/>
</dbReference>
<evidence type="ECO:0000259" key="8">
    <source>
        <dbReference type="PROSITE" id="PS50404"/>
    </source>
</evidence>
<dbReference type="SUPFAM" id="SSF47616">
    <property type="entry name" value="GST C-terminal domain-like"/>
    <property type="match status" value="1"/>
</dbReference>
<dbReference type="OMA" id="SAYCEIM"/>
<evidence type="ECO:0000313" key="10">
    <source>
        <dbReference type="Ensembl" id="ENSSFAP00005048733.1"/>
    </source>
</evidence>
<reference evidence="10" key="3">
    <citation type="submission" date="2025-09" db="UniProtKB">
        <authorList>
            <consortium name="Ensembl"/>
        </authorList>
    </citation>
    <scope>IDENTIFICATION</scope>
</reference>
<dbReference type="FunFam" id="1.20.1050.10:FF:000008">
    <property type="entry name" value="Glutathione S-transferase theta-1"/>
    <property type="match status" value="1"/>
</dbReference>
<dbReference type="FunFam" id="3.40.30.10:FF:000176">
    <property type="entry name" value="Glutathione S-transferase theta-1"/>
    <property type="match status" value="1"/>
</dbReference>
<reference evidence="10" key="2">
    <citation type="submission" date="2025-08" db="UniProtKB">
        <authorList>
            <consortium name="Ensembl"/>
        </authorList>
    </citation>
    <scope>IDENTIFICATION</scope>
</reference>
<dbReference type="EC" id="2.5.1.18" evidence="4"/>
<evidence type="ECO:0000256" key="7">
    <source>
        <dbReference type="ARBA" id="ARBA00047960"/>
    </source>
</evidence>
<dbReference type="InterPro" id="IPR010987">
    <property type="entry name" value="Glutathione-S-Trfase_C-like"/>
</dbReference>
<dbReference type="SFLD" id="SFLDG00358">
    <property type="entry name" value="Main_(cytGST)"/>
    <property type="match status" value="1"/>
</dbReference>
<dbReference type="InParanoid" id="A0A672J3G5"/>
<sequence>MELYLDLLSQPCRSVYMFAKLLKIPFDYKKVDLAAGQQYGEEFGKISMVRRVPVLKEGTFVLTESTAILQYLAQKHKGADHWYPADLQRRARVQEYLAWQHTGMRAHGSKVFILRCLYPLVLGSEAPQQKMDDAVAELKQSLDLLENFFLQNRPFIAGDKISVADLVAIVEIMQPVGSGFDVFADRPKLTAWRDAVKKEVGDKLFDEAHEGIMNAKEAVKRVDKARLEQMKPYFLKM</sequence>
<dbReference type="Pfam" id="PF13417">
    <property type="entry name" value="GST_N_3"/>
    <property type="match status" value="1"/>
</dbReference>
<comment type="subunit">
    <text evidence="3">Homodimer.</text>
</comment>
<dbReference type="InterPro" id="IPR036282">
    <property type="entry name" value="Glutathione-S-Trfase_C_sf"/>
</dbReference>
<dbReference type="Ensembl" id="ENSSFAT00005050351.1">
    <property type="protein sequence ID" value="ENSSFAP00005048733.1"/>
    <property type="gene ID" value="ENSSFAG00005023633.1"/>
</dbReference>
<dbReference type="CDD" id="cd03050">
    <property type="entry name" value="GST_N_Theta"/>
    <property type="match status" value="1"/>
</dbReference>
<dbReference type="InterPro" id="IPR051369">
    <property type="entry name" value="GST_Theta"/>
</dbReference>
<name>A0A672J3G5_SALFA</name>
<dbReference type="SFLD" id="SFLDS00019">
    <property type="entry name" value="Glutathione_Transferase_(cytos"/>
    <property type="match status" value="1"/>
</dbReference>
<evidence type="ECO:0000259" key="9">
    <source>
        <dbReference type="PROSITE" id="PS50405"/>
    </source>
</evidence>
<feature type="domain" description="GST C-terminal" evidence="9">
    <location>
        <begin position="86"/>
        <end position="234"/>
    </location>
</feature>
<dbReference type="PROSITE" id="PS50404">
    <property type="entry name" value="GST_NTER"/>
    <property type="match status" value="1"/>
</dbReference>
<dbReference type="CDD" id="cd03183">
    <property type="entry name" value="GST_C_Theta"/>
    <property type="match status" value="1"/>
</dbReference>
<dbReference type="SFLD" id="SFLDG01153">
    <property type="entry name" value="Main.4:_Theta-like"/>
    <property type="match status" value="1"/>
</dbReference>
<evidence type="ECO:0000256" key="1">
    <source>
        <dbReference type="ARBA" id="ARBA00004496"/>
    </source>
</evidence>
<evidence type="ECO:0000313" key="11">
    <source>
        <dbReference type="Proteomes" id="UP000472267"/>
    </source>
</evidence>
<accession>A0A672J3G5</accession>
<dbReference type="Proteomes" id="UP000472267">
    <property type="component" value="Chromosome 12"/>
</dbReference>
<evidence type="ECO:0000256" key="3">
    <source>
        <dbReference type="ARBA" id="ARBA00011738"/>
    </source>
</evidence>
<keyword evidence="6" id="KW-0808">Transferase</keyword>
<feature type="domain" description="GST N-terminal" evidence="8">
    <location>
        <begin position="1"/>
        <end position="80"/>
    </location>
</feature>
<dbReference type="FunCoup" id="A0A672J3G5">
    <property type="interactions" value="883"/>
</dbReference>
<organism evidence="10 11">
    <name type="scientific">Salarias fasciatus</name>
    <name type="common">Jewelled blenny</name>
    <name type="synonym">Blennius fasciatus</name>
    <dbReference type="NCBI Taxonomy" id="181472"/>
    <lineage>
        <taxon>Eukaryota</taxon>
        <taxon>Metazoa</taxon>
        <taxon>Chordata</taxon>
        <taxon>Craniata</taxon>
        <taxon>Vertebrata</taxon>
        <taxon>Euteleostomi</taxon>
        <taxon>Actinopterygii</taxon>
        <taxon>Neopterygii</taxon>
        <taxon>Teleostei</taxon>
        <taxon>Neoteleostei</taxon>
        <taxon>Acanthomorphata</taxon>
        <taxon>Ovalentaria</taxon>
        <taxon>Blenniimorphae</taxon>
        <taxon>Blenniiformes</taxon>
        <taxon>Blennioidei</taxon>
        <taxon>Blenniidae</taxon>
        <taxon>Salariinae</taxon>
        <taxon>Salarias</taxon>
    </lineage>
</organism>
<dbReference type="SUPFAM" id="SSF52833">
    <property type="entry name" value="Thioredoxin-like"/>
    <property type="match status" value="1"/>
</dbReference>
<dbReference type="GO" id="GO:0005737">
    <property type="term" value="C:cytoplasm"/>
    <property type="evidence" value="ECO:0007669"/>
    <property type="project" value="UniProtKB-SubCell"/>
</dbReference>
<evidence type="ECO:0000256" key="6">
    <source>
        <dbReference type="ARBA" id="ARBA00022679"/>
    </source>
</evidence>
<dbReference type="InterPro" id="IPR036249">
    <property type="entry name" value="Thioredoxin-like_sf"/>
</dbReference>
<proteinExistence type="inferred from homology"/>
<evidence type="ECO:0000256" key="4">
    <source>
        <dbReference type="ARBA" id="ARBA00012452"/>
    </source>
</evidence>
<evidence type="ECO:0000256" key="2">
    <source>
        <dbReference type="ARBA" id="ARBA00009899"/>
    </source>
</evidence>
<dbReference type="InterPro" id="IPR040077">
    <property type="entry name" value="GST_C_Theta"/>
</dbReference>
<dbReference type="PANTHER" id="PTHR43917:SF9">
    <property type="entry name" value="GLUTATHIONE S-TRANSFERASE THETA-1"/>
    <property type="match status" value="1"/>
</dbReference>
<gene>
    <name evidence="10" type="primary">gstt1a</name>
</gene>
<dbReference type="Gene3D" id="1.20.1050.10">
    <property type="match status" value="1"/>
</dbReference>
<protein>
    <recommendedName>
        <fullName evidence="4">glutathione transferase</fullName>
        <ecNumber evidence="4">2.5.1.18</ecNumber>
    </recommendedName>
</protein>
<comment type="catalytic activity">
    <reaction evidence="7">
        <text>RX + glutathione = an S-substituted glutathione + a halide anion + H(+)</text>
        <dbReference type="Rhea" id="RHEA:16437"/>
        <dbReference type="ChEBI" id="CHEBI:15378"/>
        <dbReference type="ChEBI" id="CHEBI:16042"/>
        <dbReference type="ChEBI" id="CHEBI:17792"/>
        <dbReference type="ChEBI" id="CHEBI:57925"/>
        <dbReference type="ChEBI" id="CHEBI:90779"/>
        <dbReference type="EC" id="2.5.1.18"/>
    </reaction>
</comment>
<dbReference type="AlphaFoldDB" id="A0A672J3G5"/>
<dbReference type="InterPro" id="IPR004045">
    <property type="entry name" value="Glutathione_S-Trfase_N"/>
</dbReference>
<comment type="similarity">
    <text evidence="2">Belongs to the GST superfamily. Theta family.</text>
</comment>
<keyword evidence="11" id="KW-1185">Reference proteome</keyword>
<dbReference type="GO" id="GO:0006749">
    <property type="term" value="P:glutathione metabolic process"/>
    <property type="evidence" value="ECO:0007669"/>
    <property type="project" value="TreeGrafter"/>
</dbReference>
<dbReference type="GO" id="GO:0004364">
    <property type="term" value="F:glutathione transferase activity"/>
    <property type="evidence" value="ECO:0007669"/>
    <property type="project" value="UniProtKB-EC"/>
</dbReference>
<dbReference type="Gene3D" id="3.40.30.10">
    <property type="entry name" value="Glutaredoxin"/>
    <property type="match status" value="1"/>
</dbReference>
<dbReference type="InterPro" id="IPR004046">
    <property type="entry name" value="GST_C"/>
</dbReference>
<dbReference type="InterPro" id="IPR040079">
    <property type="entry name" value="Glutathione_S-Trfase"/>
</dbReference>
<reference evidence="10" key="1">
    <citation type="submission" date="2019-06" db="EMBL/GenBank/DDBJ databases">
        <authorList>
            <consortium name="Wellcome Sanger Institute Data Sharing"/>
        </authorList>
    </citation>
    <scope>NUCLEOTIDE SEQUENCE [LARGE SCALE GENOMIC DNA]</scope>
</reference>
<dbReference type="PROSITE" id="PS50405">
    <property type="entry name" value="GST_CTER"/>
    <property type="match status" value="1"/>
</dbReference>